<proteinExistence type="predicted"/>
<organism evidence="1 2">
    <name type="scientific">Corynebacterium ulcerans</name>
    <dbReference type="NCBI Taxonomy" id="65058"/>
    <lineage>
        <taxon>Bacteria</taxon>
        <taxon>Bacillati</taxon>
        <taxon>Actinomycetota</taxon>
        <taxon>Actinomycetes</taxon>
        <taxon>Mycobacteriales</taxon>
        <taxon>Corynebacteriaceae</taxon>
        <taxon>Corynebacterium</taxon>
    </lineage>
</organism>
<gene>
    <name evidence="1" type="ORF">NCTC7908_00088</name>
</gene>
<name>A0ABD7MQ14_CORUL</name>
<sequence length="92" mass="10078">MLTWEMIAEMNMDGEEKLTEMQDSIREALKEGSDPGPAVAIALVHMTAEHIALRSEMESKLSDVAAYVLGLEARLLQSGLSFAEAEDRILGD</sequence>
<dbReference type="AlphaFoldDB" id="A0ABD7MQ14"/>
<reference evidence="1 2" key="1">
    <citation type="submission" date="2018-06" db="EMBL/GenBank/DDBJ databases">
        <authorList>
            <consortium name="Pathogen Informatics"/>
            <person name="Doyle S."/>
        </authorList>
    </citation>
    <scope>NUCLEOTIDE SEQUENCE [LARGE SCALE GENOMIC DNA]</scope>
    <source>
        <strain evidence="1 2">NCTC7908</strain>
    </source>
</reference>
<protein>
    <submittedName>
        <fullName evidence="1">Uncharacterized protein</fullName>
    </submittedName>
</protein>
<accession>A0ABD7MQ14</accession>
<dbReference type="EMBL" id="LS483400">
    <property type="protein sequence ID" value="SQG49864.1"/>
    <property type="molecule type" value="Genomic_DNA"/>
</dbReference>
<evidence type="ECO:0000313" key="2">
    <source>
        <dbReference type="Proteomes" id="UP000248741"/>
    </source>
</evidence>
<evidence type="ECO:0000313" key="1">
    <source>
        <dbReference type="EMBL" id="SQG49864.1"/>
    </source>
</evidence>
<dbReference type="Proteomes" id="UP000248741">
    <property type="component" value="Chromosome 1"/>
</dbReference>